<sequence length="106" mass="11973">MATVFWDAKGVILLDFLYQRITNVIALPNSVHHSMKEILNQVVVFLHDSTQQRSHRRSDSLHQMEGIGSPVLKPRSCPIGLSPVPRKNRTLGTSIPNNAVVEQFMR</sequence>
<evidence type="ECO:0000313" key="1">
    <source>
        <dbReference type="EMBL" id="GFT38148.1"/>
    </source>
</evidence>
<reference evidence="1" key="1">
    <citation type="submission" date="2020-08" db="EMBL/GenBank/DDBJ databases">
        <title>Multicomponent nature underlies the extraordinary mechanical properties of spider dragline silk.</title>
        <authorList>
            <person name="Kono N."/>
            <person name="Nakamura H."/>
            <person name="Mori M."/>
            <person name="Yoshida Y."/>
            <person name="Ohtoshi R."/>
            <person name="Malay A.D."/>
            <person name="Moran D.A.P."/>
            <person name="Tomita M."/>
            <person name="Numata K."/>
            <person name="Arakawa K."/>
        </authorList>
    </citation>
    <scope>NUCLEOTIDE SEQUENCE</scope>
</reference>
<name>A0A8X6NYK4_NEPPI</name>
<dbReference type="AlphaFoldDB" id="A0A8X6NYK4"/>
<comment type="caution">
    <text evidence="1">The sequence shown here is derived from an EMBL/GenBank/DDBJ whole genome shotgun (WGS) entry which is preliminary data.</text>
</comment>
<keyword evidence="2" id="KW-1185">Reference proteome</keyword>
<dbReference type="EMBL" id="BMAW01014260">
    <property type="protein sequence ID" value="GFT38148.1"/>
    <property type="molecule type" value="Genomic_DNA"/>
</dbReference>
<protein>
    <submittedName>
        <fullName evidence="1">Uncharacterized protein</fullName>
    </submittedName>
</protein>
<evidence type="ECO:0000313" key="2">
    <source>
        <dbReference type="Proteomes" id="UP000887013"/>
    </source>
</evidence>
<proteinExistence type="predicted"/>
<gene>
    <name evidence="1" type="ORF">NPIL_686301</name>
</gene>
<dbReference type="Proteomes" id="UP000887013">
    <property type="component" value="Unassembled WGS sequence"/>
</dbReference>
<accession>A0A8X6NYK4</accession>
<organism evidence="1 2">
    <name type="scientific">Nephila pilipes</name>
    <name type="common">Giant wood spider</name>
    <name type="synonym">Nephila maculata</name>
    <dbReference type="NCBI Taxonomy" id="299642"/>
    <lineage>
        <taxon>Eukaryota</taxon>
        <taxon>Metazoa</taxon>
        <taxon>Ecdysozoa</taxon>
        <taxon>Arthropoda</taxon>
        <taxon>Chelicerata</taxon>
        <taxon>Arachnida</taxon>
        <taxon>Araneae</taxon>
        <taxon>Araneomorphae</taxon>
        <taxon>Entelegynae</taxon>
        <taxon>Araneoidea</taxon>
        <taxon>Nephilidae</taxon>
        <taxon>Nephila</taxon>
    </lineage>
</organism>